<dbReference type="OrthoDB" id="282744at2"/>
<dbReference type="InterPro" id="IPR011256">
    <property type="entry name" value="Reg_factor_effector_dom_sf"/>
</dbReference>
<dbReference type="Pfam" id="PF06445">
    <property type="entry name" value="GyrI-like"/>
    <property type="match status" value="1"/>
</dbReference>
<dbReference type="InterPro" id="IPR029442">
    <property type="entry name" value="GyrI-like"/>
</dbReference>
<organism evidence="2 3">
    <name type="scientific">Zhongshania marina</name>
    <dbReference type="NCBI Taxonomy" id="2304603"/>
    <lineage>
        <taxon>Bacteria</taxon>
        <taxon>Pseudomonadati</taxon>
        <taxon>Pseudomonadota</taxon>
        <taxon>Gammaproteobacteria</taxon>
        <taxon>Cellvibrionales</taxon>
        <taxon>Spongiibacteraceae</taxon>
        <taxon>Zhongshania</taxon>
    </lineage>
</organism>
<dbReference type="PANTHER" id="PTHR40055">
    <property type="entry name" value="TRANSCRIPTIONAL REGULATOR YGIV-RELATED"/>
    <property type="match status" value="1"/>
</dbReference>
<dbReference type="RefSeq" id="WP_103685991.1">
    <property type="nucleotide sequence ID" value="NZ_PQGG01000044.1"/>
</dbReference>
<evidence type="ECO:0000313" key="2">
    <source>
        <dbReference type="EMBL" id="POP51024.1"/>
    </source>
</evidence>
<name>A0A2S4HAM6_9GAMM</name>
<dbReference type="SUPFAM" id="SSF55136">
    <property type="entry name" value="Probable bacterial effector-binding domain"/>
    <property type="match status" value="1"/>
</dbReference>
<evidence type="ECO:0000259" key="1">
    <source>
        <dbReference type="SMART" id="SM00871"/>
    </source>
</evidence>
<dbReference type="Proteomes" id="UP000237222">
    <property type="component" value="Unassembled WGS sequence"/>
</dbReference>
<accession>A0A2S4HAM6</accession>
<dbReference type="Gene3D" id="3.20.80.10">
    <property type="entry name" value="Regulatory factor, effector binding domain"/>
    <property type="match status" value="1"/>
</dbReference>
<comment type="caution">
    <text evidence="2">The sequence shown here is derived from an EMBL/GenBank/DDBJ whole genome shotgun (WGS) entry which is preliminary data.</text>
</comment>
<gene>
    <name evidence="2" type="ORF">C0068_18720</name>
</gene>
<dbReference type="PANTHER" id="PTHR40055:SF1">
    <property type="entry name" value="TRANSCRIPTIONAL REGULATOR YGIV-RELATED"/>
    <property type="match status" value="1"/>
</dbReference>
<feature type="domain" description="AraC effector-binding" evidence="1">
    <location>
        <begin position="1"/>
        <end position="154"/>
    </location>
</feature>
<evidence type="ECO:0000313" key="3">
    <source>
        <dbReference type="Proteomes" id="UP000237222"/>
    </source>
</evidence>
<dbReference type="SMART" id="SM00871">
    <property type="entry name" value="AraC_E_bind"/>
    <property type="match status" value="1"/>
</dbReference>
<dbReference type="EMBL" id="PQGG01000044">
    <property type="protein sequence ID" value="POP51024.1"/>
    <property type="molecule type" value="Genomic_DNA"/>
</dbReference>
<dbReference type="AlphaFoldDB" id="A0A2S4HAM6"/>
<protein>
    <recommendedName>
        <fullName evidence="1">AraC effector-binding domain-containing protein</fullName>
    </recommendedName>
</protein>
<reference evidence="2" key="1">
    <citation type="submission" date="2018-01" db="EMBL/GenBank/DDBJ databases">
        <authorList>
            <person name="Yu X.-D."/>
        </authorList>
    </citation>
    <scope>NUCLEOTIDE SEQUENCE</scope>
    <source>
        <strain evidence="2">ZX-21</strain>
    </source>
</reference>
<dbReference type="InterPro" id="IPR050908">
    <property type="entry name" value="SmbC-like"/>
</dbReference>
<sequence>MQVKIVDFPETKIAVIEHLGAPAAEGQSIAKLVAWRKENGLAPSPAHRSYGLHYNDPRVVAASEYRVDLAVSVIDDVLPNSFGVINKRIPACRCAVARHLGCRDNVEAAAYLYEHWLPQSGERLGDFPIFFHYLNVGPDIAPQDMVTDVYLPLG</sequence>
<proteinExistence type="predicted"/>
<dbReference type="InterPro" id="IPR010499">
    <property type="entry name" value="AraC_E-bd"/>
</dbReference>